<dbReference type="InterPro" id="IPR019775">
    <property type="entry name" value="WD40_repeat_CS"/>
</dbReference>
<proteinExistence type="inferred from homology"/>
<evidence type="ECO:0000256" key="4">
    <source>
        <dbReference type="ARBA" id="ARBA00022737"/>
    </source>
</evidence>
<dbReference type="PROSITE" id="PS50082">
    <property type="entry name" value="WD_REPEATS_2"/>
    <property type="match status" value="4"/>
</dbReference>
<dbReference type="PANTHER" id="PTHR22842">
    <property type="entry name" value="WD40 REPEAT PROTEIN"/>
    <property type="match status" value="1"/>
</dbReference>
<sequence length="309" mass="33631">MAPSRGGDLDYPTRLVQTLDAHQGPVNVVRYNHGAKYILTGSSDRSIRLWNPASGKEIKKYTGHAQEILNLDIAHDNAKFASCGGDKTVFVWDVASGTILRRLQAHFGKVFTVGFNKDAQVLASAGFDAKVLLWDMRAATRDPIQTLREATSSITSLSLPDTNEIITSSLDGHIRAYDLRMGTLTEDLVGHPVTCVVPSKNSPRESMLVSSSDGSIRIFDRTNGSVLQTFSGHAIGSVRNRAIWGYAESLVLTGDDKGHVWGYNVLDGKPIDARPQAIHKKAITCLELSPNGKEMVTASTDGTVKVWQK</sequence>
<name>A0AAD9FN35_PAPLA</name>
<dbReference type="PRINTS" id="PR00320">
    <property type="entry name" value="GPROTEINBRPT"/>
</dbReference>
<protein>
    <submittedName>
        <fullName evidence="7">WD40-repeat-containing domain protein</fullName>
    </submittedName>
</protein>
<dbReference type="Proteomes" id="UP001182556">
    <property type="component" value="Unassembled WGS sequence"/>
</dbReference>
<dbReference type="InterPro" id="IPR020472">
    <property type="entry name" value="WD40_PAC1"/>
</dbReference>
<keyword evidence="8" id="KW-1185">Reference proteome</keyword>
<feature type="repeat" description="WD" evidence="6">
    <location>
        <begin position="276"/>
        <end position="309"/>
    </location>
</feature>
<feature type="repeat" description="WD" evidence="6">
    <location>
        <begin position="103"/>
        <end position="137"/>
    </location>
</feature>
<dbReference type="InterPro" id="IPR015943">
    <property type="entry name" value="WD40/YVTN_repeat-like_dom_sf"/>
</dbReference>
<dbReference type="PANTHER" id="PTHR22842:SF3">
    <property type="entry name" value="WD REPEAT DOMAIN-CONTAINING PROTEIN 83"/>
    <property type="match status" value="1"/>
</dbReference>
<keyword evidence="3 6" id="KW-0853">WD repeat</keyword>
<keyword evidence="4" id="KW-0677">Repeat</keyword>
<evidence type="ECO:0000256" key="2">
    <source>
        <dbReference type="ARBA" id="ARBA00022490"/>
    </source>
</evidence>
<dbReference type="InterPro" id="IPR051980">
    <property type="entry name" value="WD_repeat_MORG1"/>
</dbReference>
<dbReference type="InterPro" id="IPR001680">
    <property type="entry name" value="WD40_rpt"/>
</dbReference>
<keyword evidence="2" id="KW-0963">Cytoplasm</keyword>
<evidence type="ECO:0000256" key="3">
    <source>
        <dbReference type="ARBA" id="ARBA00022574"/>
    </source>
</evidence>
<evidence type="ECO:0000256" key="5">
    <source>
        <dbReference type="ARBA" id="ARBA00038145"/>
    </source>
</evidence>
<organism evidence="7 8">
    <name type="scientific">Papiliotrema laurentii</name>
    <name type="common">Cryptococcus laurentii</name>
    <dbReference type="NCBI Taxonomy" id="5418"/>
    <lineage>
        <taxon>Eukaryota</taxon>
        <taxon>Fungi</taxon>
        <taxon>Dikarya</taxon>
        <taxon>Basidiomycota</taxon>
        <taxon>Agaricomycotina</taxon>
        <taxon>Tremellomycetes</taxon>
        <taxon>Tremellales</taxon>
        <taxon>Rhynchogastremaceae</taxon>
        <taxon>Papiliotrema</taxon>
    </lineage>
</organism>
<dbReference type="GO" id="GO:0000398">
    <property type="term" value="P:mRNA splicing, via spliceosome"/>
    <property type="evidence" value="ECO:0007669"/>
    <property type="project" value="TreeGrafter"/>
</dbReference>
<feature type="repeat" description="WD" evidence="6">
    <location>
        <begin position="61"/>
        <end position="102"/>
    </location>
</feature>
<evidence type="ECO:0000256" key="6">
    <source>
        <dbReference type="PROSITE-ProRule" id="PRU00221"/>
    </source>
</evidence>
<reference evidence="7" key="1">
    <citation type="submission" date="2023-02" db="EMBL/GenBank/DDBJ databases">
        <title>Identification and recombinant expression of a fungal hydrolase from Papiliotrema laurentii that hydrolyzes apple cutin and clears colloidal polyester polyurethane.</title>
        <authorList>
            <consortium name="DOE Joint Genome Institute"/>
            <person name="Roman V.A."/>
            <person name="Bojanowski C."/>
            <person name="Crable B.R."/>
            <person name="Wagner D.N."/>
            <person name="Hung C.S."/>
            <person name="Nadeau L.J."/>
            <person name="Schratz L."/>
            <person name="Haridas S."/>
            <person name="Pangilinan J."/>
            <person name="Lipzen A."/>
            <person name="Na H."/>
            <person name="Yan M."/>
            <person name="Ng V."/>
            <person name="Grigoriev I.V."/>
            <person name="Spatafora J.W."/>
            <person name="Barlow D."/>
            <person name="Biffinger J."/>
            <person name="Kelley-Loughnane N."/>
            <person name="Varaljay V.A."/>
            <person name="Crookes-Goodson W.J."/>
        </authorList>
    </citation>
    <scope>NUCLEOTIDE SEQUENCE</scope>
    <source>
        <strain evidence="7">5307AH</strain>
    </source>
</reference>
<comment type="caution">
    <text evidence="7">The sequence shown here is derived from an EMBL/GenBank/DDBJ whole genome shotgun (WGS) entry which is preliminary data.</text>
</comment>
<dbReference type="PROSITE" id="PS00678">
    <property type="entry name" value="WD_REPEATS_1"/>
    <property type="match status" value="1"/>
</dbReference>
<dbReference type="EMBL" id="JAODAN010000008">
    <property type="protein sequence ID" value="KAK1922784.1"/>
    <property type="molecule type" value="Genomic_DNA"/>
</dbReference>
<gene>
    <name evidence="7" type="ORF">DB88DRAFT_496274</name>
</gene>
<dbReference type="PROSITE" id="PS50294">
    <property type="entry name" value="WD_REPEATS_REGION"/>
    <property type="match status" value="4"/>
</dbReference>
<dbReference type="Gene3D" id="2.130.10.10">
    <property type="entry name" value="YVTN repeat-like/Quinoprotein amine dehydrogenase"/>
    <property type="match status" value="1"/>
</dbReference>
<dbReference type="SMART" id="SM00320">
    <property type="entry name" value="WD40"/>
    <property type="match status" value="6"/>
</dbReference>
<dbReference type="Pfam" id="PF00400">
    <property type="entry name" value="WD40"/>
    <property type="match status" value="6"/>
</dbReference>
<dbReference type="InterPro" id="IPR036322">
    <property type="entry name" value="WD40_repeat_dom_sf"/>
</dbReference>
<accession>A0AAD9FN35</accession>
<comment type="similarity">
    <text evidence="5">Belongs to the WD repeat MORG1 family.</text>
</comment>
<dbReference type="GO" id="GO:0005737">
    <property type="term" value="C:cytoplasm"/>
    <property type="evidence" value="ECO:0007669"/>
    <property type="project" value="UniProtKB-SubCell"/>
</dbReference>
<dbReference type="SUPFAM" id="SSF50978">
    <property type="entry name" value="WD40 repeat-like"/>
    <property type="match status" value="1"/>
</dbReference>
<evidence type="ECO:0000313" key="7">
    <source>
        <dbReference type="EMBL" id="KAK1922784.1"/>
    </source>
</evidence>
<evidence type="ECO:0000256" key="1">
    <source>
        <dbReference type="ARBA" id="ARBA00004496"/>
    </source>
</evidence>
<dbReference type="CDD" id="cd00200">
    <property type="entry name" value="WD40"/>
    <property type="match status" value="1"/>
</dbReference>
<feature type="repeat" description="WD" evidence="6">
    <location>
        <begin position="19"/>
        <end position="60"/>
    </location>
</feature>
<dbReference type="AlphaFoldDB" id="A0AAD9FN35"/>
<comment type="subcellular location">
    <subcellularLocation>
        <location evidence="1">Cytoplasm</location>
    </subcellularLocation>
</comment>
<evidence type="ECO:0000313" key="8">
    <source>
        <dbReference type="Proteomes" id="UP001182556"/>
    </source>
</evidence>
<dbReference type="GO" id="GO:0071013">
    <property type="term" value="C:catalytic step 2 spliceosome"/>
    <property type="evidence" value="ECO:0007669"/>
    <property type="project" value="TreeGrafter"/>
</dbReference>